<organism evidence="2">
    <name type="scientific">Homo sapiens</name>
    <name type="common">Human</name>
    <dbReference type="NCBI Taxonomy" id="9606"/>
    <lineage>
        <taxon>Eukaryota</taxon>
        <taxon>Metazoa</taxon>
        <taxon>Chordata</taxon>
        <taxon>Craniata</taxon>
        <taxon>Vertebrata</taxon>
        <taxon>Euteleostomi</taxon>
        <taxon>Mammalia</taxon>
        <taxon>Eutheria</taxon>
        <taxon>Euarchontoglires</taxon>
        <taxon>Primates</taxon>
        <taxon>Haplorrhini</taxon>
        <taxon>Catarrhini</taxon>
        <taxon>Hominidae</taxon>
        <taxon>Homo</taxon>
    </lineage>
</organism>
<sequence length="71" mass="7961">MQPYTVTRVQPPATSRYSQAPAPRSASRADRLYLELWVPARHAPPQDLQSWELLCAPGFLAADSTPRSRLL</sequence>
<dbReference type="EMBL" id="HF583908">
    <property type="protein sequence ID" value="CCQ43405.1"/>
    <property type="molecule type" value="Genomic_DNA"/>
</dbReference>
<name>L8E7Z3_HUMAN</name>
<dbReference type="ChiTaRS" id="FBXO8">
    <property type="organism name" value="human"/>
</dbReference>
<reference evidence="2" key="1">
    <citation type="journal article" date="2013" name="PLoS ONE">
        <title>Direct detection of alternative open reading frames translation products in human significantly expands the proteome.</title>
        <authorList>
            <person name="Vanderperre B."/>
            <person name="Lucier J.-F."/>
            <person name="Motard J."/>
            <person name="Tremblay G."/>
            <person name="Vanderperre S."/>
            <person name="Wisztorski M."/>
            <person name="Salzet M."/>
            <person name="Boisvert F.-M."/>
            <person name="Roucou X."/>
        </authorList>
    </citation>
    <scope>NUCLEOTIDE SEQUENCE</scope>
</reference>
<protein>
    <submittedName>
        <fullName evidence="2">Alternative protein FBXO8</fullName>
    </submittedName>
</protein>
<feature type="compositionally biased region" description="Low complexity" evidence="1">
    <location>
        <begin position="15"/>
        <end position="26"/>
    </location>
</feature>
<gene>
    <name evidence="2" type="primary">FBXO8</name>
</gene>
<dbReference type="OrthoDB" id="430364at2759"/>
<evidence type="ECO:0000256" key="1">
    <source>
        <dbReference type="SAM" id="MobiDB-lite"/>
    </source>
</evidence>
<proteinExistence type="predicted"/>
<accession>L8E7Z3</accession>
<dbReference type="AlphaFoldDB" id="L8E7Z3"/>
<feature type="region of interest" description="Disordered" evidence="1">
    <location>
        <begin position="1"/>
        <end position="26"/>
    </location>
</feature>
<evidence type="ECO:0000313" key="2">
    <source>
        <dbReference type="EMBL" id="CCQ43405.1"/>
    </source>
</evidence>